<dbReference type="Gene3D" id="3.80.10.10">
    <property type="entry name" value="Ribonuclease Inhibitor"/>
    <property type="match status" value="1"/>
</dbReference>
<evidence type="ECO:0000313" key="1">
    <source>
        <dbReference type="EMBL" id="GAA5807535.1"/>
    </source>
</evidence>
<gene>
    <name evidence="1" type="ORF">MFLAVUS_000898</name>
</gene>
<dbReference type="Proteomes" id="UP001473302">
    <property type="component" value="Unassembled WGS sequence"/>
</dbReference>
<accession>A0ABP9YL00</accession>
<keyword evidence="2" id="KW-1185">Reference proteome</keyword>
<dbReference type="SUPFAM" id="SSF52047">
    <property type="entry name" value="RNI-like"/>
    <property type="match status" value="1"/>
</dbReference>
<name>A0ABP9YL00_9FUNG</name>
<comment type="caution">
    <text evidence="1">The sequence shown here is derived from an EMBL/GenBank/DDBJ whole genome shotgun (WGS) entry which is preliminary data.</text>
</comment>
<organism evidence="1 2">
    <name type="scientific">Mucor flavus</name>
    <dbReference type="NCBI Taxonomy" id="439312"/>
    <lineage>
        <taxon>Eukaryota</taxon>
        <taxon>Fungi</taxon>
        <taxon>Fungi incertae sedis</taxon>
        <taxon>Mucoromycota</taxon>
        <taxon>Mucoromycotina</taxon>
        <taxon>Mucoromycetes</taxon>
        <taxon>Mucorales</taxon>
        <taxon>Mucorineae</taxon>
        <taxon>Mucoraceae</taxon>
        <taxon>Mucor</taxon>
    </lineage>
</organism>
<proteinExistence type="predicted"/>
<dbReference type="InterPro" id="IPR032675">
    <property type="entry name" value="LRR_dom_sf"/>
</dbReference>
<reference evidence="1 2" key="1">
    <citation type="submission" date="2024-04" db="EMBL/GenBank/DDBJ databases">
        <title>genome sequences of Mucor flavus KT1a and Helicostylum pulchrum KT1b strains isolated from the surface of a dry-aged beef.</title>
        <authorList>
            <person name="Toyotome T."/>
            <person name="Hosono M."/>
            <person name="Torimaru M."/>
            <person name="Fukuda K."/>
            <person name="Mikami N."/>
        </authorList>
    </citation>
    <scope>NUCLEOTIDE SEQUENCE [LARGE SCALE GENOMIC DNA]</scope>
    <source>
        <strain evidence="1 2">KT1a</strain>
    </source>
</reference>
<evidence type="ECO:0000313" key="2">
    <source>
        <dbReference type="Proteomes" id="UP001473302"/>
    </source>
</evidence>
<protein>
    <submittedName>
        <fullName evidence="1">Uncharacterized protein</fullName>
    </submittedName>
</protein>
<sequence length="178" mass="20071">MGTTPISDSSLATIADRCGQSLEYLSIGNACQLTDKSIRYIPARYTLTSIVHHCTRLQMISISDSRTLGSVFFDVVVQRVNNEIEKINTNQADGTSGLQTLCLGGVKREIITSKYVKYLADCSASKHDIDQNEQEQEQDLDMSDQLTHLNKTSKFTPKSTVIRGNTIWWQRRRIPRKT</sequence>
<dbReference type="EMBL" id="BAABUK010000002">
    <property type="protein sequence ID" value="GAA5807535.1"/>
    <property type="molecule type" value="Genomic_DNA"/>
</dbReference>